<dbReference type="EMBL" id="SNZA01000001">
    <property type="protein sequence ID" value="TDR14970.1"/>
    <property type="molecule type" value="Genomic_DNA"/>
</dbReference>
<evidence type="ECO:0000256" key="1">
    <source>
        <dbReference type="SAM" id="Phobius"/>
    </source>
</evidence>
<keyword evidence="1" id="KW-1133">Transmembrane helix</keyword>
<dbReference type="PROSITE" id="PS51257">
    <property type="entry name" value="PROKAR_LIPOPROTEIN"/>
    <property type="match status" value="1"/>
</dbReference>
<keyword evidence="3" id="KW-1185">Reference proteome</keyword>
<accession>A0A4R6XBG3</accession>
<evidence type="ECO:0000313" key="2">
    <source>
        <dbReference type="EMBL" id="TDR14970.1"/>
    </source>
</evidence>
<dbReference type="AlphaFoldDB" id="A0A4R6XBG3"/>
<comment type="caution">
    <text evidence="2">The sequence shown here is derived from an EMBL/GenBank/DDBJ whole genome shotgun (WGS) entry which is preliminary data.</text>
</comment>
<dbReference type="Pfam" id="PF07386">
    <property type="entry name" value="DUF1499"/>
    <property type="match status" value="1"/>
</dbReference>
<reference evidence="2 3" key="1">
    <citation type="submission" date="2019-03" db="EMBL/GenBank/DDBJ databases">
        <title>Genomic Encyclopedia of Type Strains, Phase IV (KMG-IV): sequencing the most valuable type-strain genomes for metagenomic binning, comparative biology and taxonomic classification.</title>
        <authorList>
            <person name="Goeker M."/>
        </authorList>
    </citation>
    <scope>NUCLEOTIDE SEQUENCE [LARGE SCALE GENOMIC DNA]</scope>
    <source>
        <strain evidence="2 3">DSM 5604</strain>
    </source>
</reference>
<organism evidence="2 3">
    <name type="scientific">Marinomonas communis</name>
    <dbReference type="NCBI Taxonomy" id="28254"/>
    <lineage>
        <taxon>Bacteria</taxon>
        <taxon>Pseudomonadati</taxon>
        <taxon>Pseudomonadota</taxon>
        <taxon>Gammaproteobacteria</taxon>
        <taxon>Oceanospirillales</taxon>
        <taxon>Oceanospirillaceae</taxon>
        <taxon>Marinomonas</taxon>
    </lineage>
</organism>
<keyword evidence="1" id="KW-0812">Transmembrane</keyword>
<gene>
    <name evidence="2" type="ORF">C8D85_0322</name>
</gene>
<dbReference type="Proteomes" id="UP000295729">
    <property type="component" value="Unassembled WGS sequence"/>
</dbReference>
<feature type="transmembrane region" description="Helical" evidence="1">
    <location>
        <begin position="7"/>
        <end position="32"/>
    </location>
</feature>
<feature type="transmembrane region" description="Helical" evidence="1">
    <location>
        <begin position="73"/>
        <end position="93"/>
    </location>
</feature>
<dbReference type="RefSeq" id="WP_133559608.1">
    <property type="nucleotide sequence ID" value="NZ_SNZA01000001.1"/>
</dbReference>
<name>A0A4R6XBG3_9GAMM</name>
<dbReference type="OrthoDB" id="1523552at2"/>
<feature type="transmembrane region" description="Helical" evidence="1">
    <location>
        <begin position="44"/>
        <end position="61"/>
    </location>
</feature>
<evidence type="ECO:0000313" key="3">
    <source>
        <dbReference type="Proteomes" id="UP000295729"/>
    </source>
</evidence>
<proteinExistence type="predicted"/>
<sequence length="252" mass="28200">MSRYISPVLYILMMLIGCAAFVSISGVRVGFIEPITAFEMLRKTVYAAIVLTVLTAASLLICRKECSAGGRRFFILIGVVSFIYSVMWVGLYMQKSKLPDLYDITTDLNNPPVFINITYLRKASEHGLAYDFSAVPLQKKYYPEIKPLVVNTPFKEAYIEAVSLVKERGWEMVSQYPSAGVIEATARTPIFGMRNDIVIRISQQQESVVVDMRSCSRAGKSDHGNNAERISGFLGELGSRLKPVPKEFAFRN</sequence>
<dbReference type="InterPro" id="IPR010865">
    <property type="entry name" value="DUF1499"/>
</dbReference>
<keyword evidence="1" id="KW-0472">Membrane</keyword>
<protein>
    <submittedName>
        <fullName evidence="2">Uncharacterized protein DUF1499</fullName>
    </submittedName>
</protein>